<evidence type="ECO:0000313" key="4">
    <source>
        <dbReference type="Proteomes" id="UP000570361"/>
    </source>
</evidence>
<dbReference type="RefSeq" id="WP_343060400.1">
    <property type="nucleotide sequence ID" value="NZ_JACHXK010000002.1"/>
</dbReference>
<gene>
    <name evidence="3" type="ORF">FHS18_000935</name>
</gene>
<accession>A0A7W5FLA4</accession>
<feature type="domain" description="Glycosyltransferase 2-like" evidence="2">
    <location>
        <begin position="16"/>
        <end position="123"/>
    </location>
</feature>
<keyword evidence="3" id="KW-0808">Transferase</keyword>
<dbReference type="Gene3D" id="3.90.550.10">
    <property type="entry name" value="Spore Coat Polysaccharide Biosynthesis Protein SpsA, Chain A"/>
    <property type="match status" value="1"/>
</dbReference>
<protein>
    <submittedName>
        <fullName evidence="3">GT2 family glycosyltransferase</fullName>
    </submittedName>
</protein>
<comment type="similarity">
    <text evidence="1">Belongs to the glycosyltransferase 2 family.</text>
</comment>
<evidence type="ECO:0000313" key="3">
    <source>
        <dbReference type="EMBL" id="MBB3108883.1"/>
    </source>
</evidence>
<comment type="caution">
    <text evidence="3">The sequence shown here is derived from an EMBL/GenBank/DDBJ whole genome shotgun (WGS) entry which is preliminary data.</text>
</comment>
<dbReference type="InterPro" id="IPR029044">
    <property type="entry name" value="Nucleotide-diphossugar_trans"/>
</dbReference>
<evidence type="ECO:0000259" key="2">
    <source>
        <dbReference type="Pfam" id="PF00535"/>
    </source>
</evidence>
<dbReference type="CDD" id="cd00761">
    <property type="entry name" value="Glyco_tranf_GTA_type"/>
    <property type="match status" value="1"/>
</dbReference>
<dbReference type="InterPro" id="IPR001173">
    <property type="entry name" value="Glyco_trans_2-like"/>
</dbReference>
<dbReference type="PANTHER" id="PTHR43685:SF11">
    <property type="entry name" value="GLYCOSYLTRANSFERASE TAGX-RELATED"/>
    <property type="match status" value="1"/>
</dbReference>
<dbReference type="GO" id="GO:0016740">
    <property type="term" value="F:transferase activity"/>
    <property type="evidence" value="ECO:0007669"/>
    <property type="project" value="UniProtKB-KW"/>
</dbReference>
<evidence type="ECO:0000256" key="1">
    <source>
        <dbReference type="ARBA" id="ARBA00006739"/>
    </source>
</evidence>
<sequence length="241" mass="28030">MVIILGRTISKPGVSIVVCTNRPQFFDNLIANFRTQQYSRKELVIILNKDNMSLSHYRERTKDDGNIAVYQVPERISLGQCLNAGIQRTQYPLIAKFDDDDYYSPFYLNEQVEALIRTKSDVVGKHACLVYLGASRRLIIRSPKEQRKRVIFVQGGTLLFRRHVLSKVRFTDRSVGEDTTFLWQCRKKGFRAYATSPYNYVYHRRGDKSSHTWRAKDAFYLKGSVPLAVTGDYRHYADRRS</sequence>
<dbReference type="EMBL" id="JACHXK010000002">
    <property type="protein sequence ID" value="MBB3108883.1"/>
    <property type="molecule type" value="Genomic_DNA"/>
</dbReference>
<dbReference type="InterPro" id="IPR050834">
    <property type="entry name" value="Glycosyltransf_2"/>
</dbReference>
<dbReference type="SUPFAM" id="SSF53448">
    <property type="entry name" value="Nucleotide-diphospho-sugar transferases"/>
    <property type="match status" value="1"/>
</dbReference>
<reference evidence="3 4" key="1">
    <citation type="submission" date="2020-08" db="EMBL/GenBank/DDBJ databases">
        <title>Genomic Encyclopedia of Type Strains, Phase III (KMG-III): the genomes of soil and plant-associated and newly described type strains.</title>
        <authorList>
            <person name="Whitman W."/>
        </authorList>
    </citation>
    <scope>NUCLEOTIDE SEQUENCE [LARGE SCALE GENOMIC DNA]</scope>
    <source>
        <strain evidence="3 4">CECT 5862</strain>
    </source>
</reference>
<dbReference type="PANTHER" id="PTHR43685">
    <property type="entry name" value="GLYCOSYLTRANSFERASE"/>
    <property type="match status" value="1"/>
</dbReference>
<dbReference type="AlphaFoldDB" id="A0A7W5FLA4"/>
<dbReference type="Pfam" id="PF00535">
    <property type="entry name" value="Glycos_transf_2"/>
    <property type="match status" value="1"/>
</dbReference>
<dbReference type="Proteomes" id="UP000570361">
    <property type="component" value="Unassembled WGS sequence"/>
</dbReference>
<organism evidence="3 4">
    <name type="scientific">Paenibacillus phyllosphaerae</name>
    <dbReference type="NCBI Taxonomy" id="274593"/>
    <lineage>
        <taxon>Bacteria</taxon>
        <taxon>Bacillati</taxon>
        <taxon>Bacillota</taxon>
        <taxon>Bacilli</taxon>
        <taxon>Bacillales</taxon>
        <taxon>Paenibacillaceae</taxon>
        <taxon>Paenibacillus</taxon>
    </lineage>
</organism>
<keyword evidence="4" id="KW-1185">Reference proteome</keyword>
<proteinExistence type="inferred from homology"/>
<name>A0A7W5FLA4_9BACL</name>